<reference evidence="1" key="1">
    <citation type="submission" date="2022-10" db="EMBL/GenBank/DDBJ databases">
        <title>Complete Genome of Trichothecium roseum strain YXFP-22015, a Plant Pathogen Isolated from Citrus.</title>
        <authorList>
            <person name="Wang Y."/>
            <person name="Zhu L."/>
        </authorList>
    </citation>
    <scope>NUCLEOTIDE SEQUENCE</scope>
    <source>
        <strain evidence="1">YXFP-22015</strain>
    </source>
</reference>
<organism evidence="1 2">
    <name type="scientific">Trichothecium roseum</name>
    <dbReference type="NCBI Taxonomy" id="47278"/>
    <lineage>
        <taxon>Eukaryota</taxon>
        <taxon>Fungi</taxon>
        <taxon>Dikarya</taxon>
        <taxon>Ascomycota</taxon>
        <taxon>Pezizomycotina</taxon>
        <taxon>Sordariomycetes</taxon>
        <taxon>Hypocreomycetidae</taxon>
        <taxon>Hypocreales</taxon>
        <taxon>Hypocreales incertae sedis</taxon>
        <taxon>Trichothecium</taxon>
    </lineage>
</organism>
<evidence type="ECO:0000313" key="2">
    <source>
        <dbReference type="Proteomes" id="UP001163324"/>
    </source>
</evidence>
<gene>
    <name evidence="1" type="ORF">N3K66_008514</name>
</gene>
<dbReference type="EMBL" id="CM047948">
    <property type="protein sequence ID" value="KAI9896342.1"/>
    <property type="molecule type" value="Genomic_DNA"/>
</dbReference>
<keyword evidence="2" id="KW-1185">Reference proteome</keyword>
<name>A0ACC0USY0_9HYPO</name>
<protein>
    <submittedName>
        <fullName evidence="1">Uncharacterized protein</fullName>
    </submittedName>
</protein>
<accession>A0ACC0USY0</accession>
<dbReference type="Proteomes" id="UP001163324">
    <property type="component" value="Chromosome 9"/>
</dbReference>
<evidence type="ECO:0000313" key="1">
    <source>
        <dbReference type="EMBL" id="KAI9896342.1"/>
    </source>
</evidence>
<comment type="caution">
    <text evidence="1">The sequence shown here is derived from an EMBL/GenBank/DDBJ whole genome shotgun (WGS) entry which is preliminary data.</text>
</comment>
<proteinExistence type="predicted"/>
<sequence length="571" mass="62861">MAAMESPLRGRLGKYNVANKLYKQSLLNAVCLVAGVSIFFFGYDQGLMGGVNTSQNYAELMGFGHWDDDQGLVVVDKPLLQGTIVAVFYLPGTLVGCLLGGWLGDKYGRTTTIGGACIWAAITAALQSAAMSSDWMIAARILNGIGTGILNAVTPVWATETAAHTSRGQFVAFEFTLNIFGVVVAYWLQYGLSRTPNPNNPFIWRFPIAFQIIPLLVLFVVVWFMPESPRWLAKVGREEEARYILQRLRGTEGEDGIAAEAEFQDIVNVRNMEDATAKQQSYFAMFFGIGSGKLHTGRRVQLVIWLQILQEWIGIAGLTIYGPSIFTMAGIGAEDRLWVSGLNNVTYMFATLICVFTLDRIGRRWTLWWGSAAMGICMFVSGGLARATLDADESKKSAIGGAATFFVFLYTAVFGATWLTVPWLYPAEIFPLQVRAKGNAWGVVGWSIGNGWCVLLLPTIFDRLFEKTLYIFGAVNVITIFVVWALYPESNQRTLEEMDLVFACDSWWTWDAEKNFARLKAENPDLVQAARQGSVVDPEAAVVRRASKATSGGKNDVSTDDSERPAQATAS</sequence>